<dbReference type="GO" id="GO:0004252">
    <property type="term" value="F:serine-type endopeptidase activity"/>
    <property type="evidence" value="ECO:0007669"/>
    <property type="project" value="InterPro"/>
</dbReference>
<keyword evidence="5" id="KW-0720">Serine protease</keyword>
<accession>A0A5R9BYK3</accession>
<feature type="compositionally biased region" description="Basic and acidic residues" evidence="7">
    <location>
        <begin position="223"/>
        <end position="242"/>
    </location>
</feature>
<evidence type="ECO:0000256" key="3">
    <source>
        <dbReference type="ARBA" id="ARBA00022670"/>
    </source>
</evidence>
<dbReference type="Proteomes" id="UP000307201">
    <property type="component" value="Unassembled WGS sequence"/>
</dbReference>
<dbReference type="GO" id="GO:0051117">
    <property type="term" value="F:ATPase binding"/>
    <property type="evidence" value="ECO:0007669"/>
    <property type="project" value="TreeGrafter"/>
</dbReference>
<protein>
    <recommendedName>
        <fullName evidence="6">ATP-dependent Clp protease proteolytic subunit</fullName>
    </recommendedName>
</protein>
<dbReference type="GO" id="GO:0006515">
    <property type="term" value="P:protein quality control for misfolded or incompletely synthesized proteins"/>
    <property type="evidence" value="ECO:0007669"/>
    <property type="project" value="TreeGrafter"/>
</dbReference>
<feature type="region of interest" description="Disordered" evidence="7">
    <location>
        <begin position="210"/>
        <end position="242"/>
    </location>
</feature>
<dbReference type="GO" id="GO:0004176">
    <property type="term" value="F:ATP-dependent peptidase activity"/>
    <property type="evidence" value="ECO:0007669"/>
    <property type="project" value="InterPro"/>
</dbReference>
<reference evidence="8 9" key="1">
    <citation type="submission" date="2019-05" db="EMBL/GenBank/DDBJ databases">
        <title>The metagenome of a microbial culture collection derived from dairy environment covers the genomic content of the human microbiome.</title>
        <authorList>
            <person name="Roder T."/>
            <person name="Wuthrich D."/>
            <person name="Sattari Z."/>
            <person name="Von Ah U."/>
            <person name="Bar C."/>
            <person name="Ronchi F."/>
            <person name="Macpherson A.J."/>
            <person name="Ganal-Vonarburg S.C."/>
            <person name="Bruggmann R."/>
            <person name="Vergeres G."/>
        </authorList>
    </citation>
    <scope>NUCLEOTIDE SEQUENCE [LARGE SCALE GENOMIC DNA]</scope>
    <source>
        <strain evidence="8 9">FAM 24235</strain>
    </source>
</reference>
<dbReference type="InterPro" id="IPR001907">
    <property type="entry name" value="ClpP"/>
</dbReference>
<evidence type="ECO:0000256" key="4">
    <source>
        <dbReference type="ARBA" id="ARBA00022801"/>
    </source>
</evidence>
<evidence type="ECO:0000313" key="8">
    <source>
        <dbReference type="EMBL" id="TLQ05838.1"/>
    </source>
</evidence>
<evidence type="ECO:0000256" key="1">
    <source>
        <dbReference type="ARBA" id="ARBA00007039"/>
    </source>
</evidence>
<dbReference type="CDD" id="cd07016">
    <property type="entry name" value="S14_ClpP_1"/>
    <property type="match status" value="1"/>
</dbReference>
<evidence type="ECO:0000256" key="6">
    <source>
        <dbReference type="RuleBase" id="RU003567"/>
    </source>
</evidence>
<keyword evidence="4" id="KW-0378">Hydrolase</keyword>
<dbReference type="RefSeq" id="WP_138472922.1">
    <property type="nucleotide sequence ID" value="NZ_VBTE01000048.1"/>
</dbReference>
<dbReference type="PRINTS" id="PR00127">
    <property type="entry name" value="CLPPROTEASEP"/>
</dbReference>
<name>A0A5R9BYK3_9LACT</name>
<feature type="compositionally biased region" description="Polar residues" evidence="7">
    <location>
        <begin position="210"/>
        <end position="222"/>
    </location>
</feature>
<dbReference type="InterPro" id="IPR023562">
    <property type="entry name" value="ClpP/TepA"/>
</dbReference>
<dbReference type="InterPro" id="IPR029045">
    <property type="entry name" value="ClpP/crotonase-like_dom_sf"/>
</dbReference>
<comment type="caution">
    <text evidence="8">The sequence shown here is derived from an EMBL/GenBank/DDBJ whole genome shotgun (WGS) entry which is preliminary data.</text>
</comment>
<dbReference type="PANTHER" id="PTHR10381">
    <property type="entry name" value="ATP-DEPENDENT CLP PROTEASE PROTEOLYTIC SUBUNIT"/>
    <property type="match status" value="1"/>
</dbReference>
<proteinExistence type="inferred from homology"/>
<evidence type="ECO:0000256" key="2">
    <source>
        <dbReference type="ARBA" id="ARBA00022490"/>
    </source>
</evidence>
<organism evidence="8 9">
    <name type="scientific">Marinilactibacillus psychrotolerans</name>
    <dbReference type="NCBI Taxonomy" id="191770"/>
    <lineage>
        <taxon>Bacteria</taxon>
        <taxon>Bacillati</taxon>
        <taxon>Bacillota</taxon>
        <taxon>Bacilli</taxon>
        <taxon>Lactobacillales</taxon>
        <taxon>Carnobacteriaceae</taxon>
        <taxon>Marinilactibacillus</taxon>
    </lineage>
</organism>
<evidence type="ECO:0000313" key="9">
    <source>
        <dbReference type="Proteomes" id="UP000307201"/>
    </source>
</evidence>
<dbReference type="Pfam" id="PF00574">
    <property type="entry name" value="CLP_protease"/>
    <property type="match status" value="1"/>
</dbReference>
<dbReference type="NCBIfam" id="NF045542">
    <property type="entry name" value="Clp_rel_HeadMat"/>
    <property type="match status" value="1"/>
</dbReference>
<dbReference type="PANTHER" id="PTHR10381:SF70">
    <property type="entry name" value="ATP-DEPENDENT CLP PROTEASE PROTEOLYTIC SUBUNIT"/>
    <property type="match status" value="1"/>
</dbReference>
<keyword evidence="3 8" id="KW-0645">Protease</keyword>
<evidence type="ECO:0000256" key="7">
    <source>
        <dbReference type="SAM" id="MobiDB-lite"/>
    </source>
</evidence>
<dbReference type="AlphaFoldDB" id="A0A5R9BYK3"/>
<dbReference type="EMBL" id="VBTE01000048">
    <property type="protein sequence ID" value="TLQ05838.1"/>
    <property type="molecule type" value="Genomic_DNA"/>
</dbReference>
<keyword evidence="2" id="KW-0963">Cytoplasm</keyword>
<dbReference type="GO" id="GO:0009368">
    <property type="term" value="C:endopeptidase Clp complex"/>
    <property type="evidence" value="ECO:0007669"/>
    <property type="project" value="TreeGrafter"/>
</dbReference>
<dbReference type="SUPFAM" id="SSF52096">
    <property type="entry name" value="ClpP/crotonase"/>
    <property type="match status" value="1"/>
</dbReference>
<dbReference type="OrthoDB" id="9806592at2"/>
<gene>
    <name evidence="8" type="ORF">FEZ48_11940</name>
</gene>
<evidence type="ECO:0000256" key="5">
    <source>
        <dbReference type="ARBA" id="ARBA00022825"/>
    </source>
</evidence>
<sequence>MPKMNKIPYQFSNEKKDGKHILTLSGTIRKRYWRDDDVIDAKSIRDALDGVEDDVVIKLNSPGGDVFQGVEIYNYLKDHSSNITVEVTGEAASAATFIVAGADEVIMNVGTSLMIHEAATMAWGNKKDIQKVLNALDTIDESIVSIYVEKTGQTNQQIIDWMDEQKYFNADDAVKYGFANSVKRKQEEQPADDSVDIAAMIQSAVASAMTEFSATQEGNNETQKIETPKARSLLERMRKGDK</sequence>
<dbReference type="Gene3D" id="3.90.226.10">
    <property type="entry name" value="2-enoyl-CoA Hydratase, Chain A, domain 1"/>
    <property type="match status" value="1"/>
</dbReference>
<comment type="similarity">
    <text evidence="1 6">Belongs to the peptidase S14 family.</text>
</comment>